<organism evidence="2 3">
    <name type="scientific">Mucisphaera calidilacus</name>
    <dbReference type="NCBI Taxonomy" id="2527982"/>
    <lineage>
        <taxon>Bacteria</taxon>
        <taxon>Pseudomonadati</taxon>
        <taxon>Planctomycetota</taxon>
        <taxon>Phycisphaerae</taxon>
        <taxon>Phycisphaerales</taxon>
        <taxon>Phycisphaeraceae</taxon>
        <taxon>Mucisphaera</taxon>
    </lineage>
</organism>
<evidence type="ECO:0000313" key="3">
    <source>
        <dbReference type="Proteomes" id="UP000320386"/>
    </source>
</evidence>
<keyword evidence="3" id="KW-1185">Reference proteome</keyword>
<dbReference type="Pfam" id="PF05050">
    <property type="entry name" value="Methyltransf_21"/>
    <property type="match status" value="1"/>
</dbReference>
<accession>A0A518BZT1</accession>
<dbReference type="Proteomes" id="UP000320386">
    <property type="component" value="Chromosome"/>
</dbReference>
<evidence type="ECO:0000259" key="1">
    <source>
        <dbReference type="Pfam" id="PF05050"/>
    </source>
</evidence>
<dbReference type="SUPFAM" id="SSF53335">
    <property type="entry name" value="S-adenosyl-L-methionine-dependent methyltransferases"/>
    <property type="match status" value="1"/>
</dbReference>
<gene>
    <name evidence="2" type="ORF">Pan265_23490</name>
</gene>
<dbReference type="InterPro" id="IPR052514">
    <property type="entry name" value="SAM-dependent_MTase"/>
</dbReference>
<reference evidence="2 3" key="1">
    <citation type="submission" date="2019-02" db="EMBL/GenBank/DDBJ databases">
        <title>Deep-cultivation of Planctomycetes and their phenomic and genomic characterization uncovers novel biology.</title>
        <authorList>
            <person name="Wiegand S."/>
            <person name="Jogler M."/>
            <person name="Boedeker C."/>
            <person name="Pinto D."/>
            <person name="Vollmers J."/>
            <person name="Rivas-Marin E."/>
            <person name="Kohn T."/>
            <person name="Peeters S.H."/>
            <person name="Heuer A."/>
            <person name="Rast P."/>
            <person name="Oberbeckmann S."/>
            <person name="Bunk B."/>
            <person name="Jeske O."/>
            <person name="Meyerdierks A."/>
            <person name="Storesund J.E."/>
            <person name="Kallscheuer N."/>
            <person name="Luecker S."/>
            <person name="Lage O.M."/>
            <person name="Pohl T."/>
            <person name="Merkel B.J."/>
            <person name="Hornburger P."/>
            <person name="Mueller R.-W."/>
            <person name="Bruemmer F."/>
            <person name="Labrenz M."/>
            <person name="Spormann A.M."/>
            <person name="Op den Camp H."/>
            <person name="Overmann J."/>
            <person name="Amann R."/>
            <person name="Jetten M.S.M."/>
            <person name="Mascher T."/>
            <person name="Medema M.H."/>
            <person name="Devos D.P."/>
            <person name="Kaster A.-K."/>
            <person name="Ovreas L."/>
            <person name="Rohde M."/>
            <person name="Galperin M.Y."/>
            <person name="Jogler C."/>
        </authorList>
    </citation>
    <scope>NUCLEOTIDE SEQUENCE [LARGE SCALE GENOMIC DNA]</scope>
    <source>
        <strain evidence="2 3">Pan265</strain>
    </source>
</reference>
<dbReference type="InterPro" id="IPR029063">
    <property type="entry name" value="SAM-dependent_MTases_sf"/>
</dbReference>
<name>A0A518BZT1_9BACT</name>
<dbReference type="EMBL" id="CP036280">
    <property type="protein sequence ID" value="QDU72483.1"/>
    <property type="molecule type" value="Genomic_DNA"/>
</dbReference>
<sequence length="288" mass="31796">MLSGWAEAGLRGYARIAWDERGGYRLVRAVSRLRHRDRWQDRFRTPDGLLLDLDLATYPDCCMAFGLYELSTARLIKRLVRTGDVVVDGGANLGYFTLLMASRVGDAGSVHAFEPDPVNRARLVAHLELNGLQDRVVVHPVALSDRSGTATLHRFAETDSAHNHGMSSLFDAEEGATQTYEVQTVRMDEVVKTNVRLVKLDLEGAEPLAVAGMSGQLVGDAPPMVLGEYGFGEASRAGHTPAAWMEGLRSIREDWRFEVVRRGLQAVELRDGSLKGIKRQVNVLARVD</sequence>
<evidence type="ECO:0000313" key="2">
    <source>
        <dbReference type="EMBL" id="QDU72483.1"/>
    </source>
</evidence>
<dbReference type="Gene3D" id="3.40.50.150">
    <property type="entry name" value="Vaccinia Virus protein VP39"/>
    <property type="match status" value="1"/>
</dbReference>
<dbReference type="KEGG" id="mcad:Pan265_23490"/>
<dbReference type="RefSeq" id="WP_145446646.1">
    <property type="nucleotide sequence ID" value="NZ_CP036280.1"/>
</dbReference>
<dbReference type="AlphaFoldDB" id="A0A518BZT1"/>
<dbReference type="PANTHER" id="PTHR34203">
    <property type="entry name" value="METHYLTRANSFERASE, FKBM FAMILY PROTEIN"/>
    <property type="match status" value="1"/>
</dbReference>
<feature type="domain" description="Methyltransferase FkbM" evidence="1">
    <location>
        <begin position="88"/>
        <end position="245"/>
    </location>
</feature>
<protein>
    <recommendedName>
        <fullName evidence="1">Methyltransferase FkbM domain-containing protein</fullName>
    </recommendedName>
</protein>
<proteinExistence type="predicted"/>
<dbReference type="OrthoDB" id="261740at2"/>
<dbReference type="NCBIfam" id="TIGR01444">
    <property type="entry name" value="fkbM_fam"/>
    <property type="match status" value="1"/>
</dbReference>
<dbReference type="InterPro" id="IPR006342">
    <property type="entry name" value="FkbM_mtfrase"/>
</dbReference>
<dbReference type="PANTHER" id="PTHR34203:SF15">
    <property type="entry name" value="SLL1173 PROTEIN"/>
    <property type="match status" value="1"/>
</dbReference>